<evidence type="ECO:0000313" key="3">
    <source>
        <dbReference type="Proteomes" id="UP001500466"/>
    </source>
</evidence>
<evidence type="ECO:0000256" key="1">
    <source>
        <dbReference type="SAM" id="MobiDB-lite"/>
    </source>
</evidence>
<reference evidence="3" key="1">
    <citation type="journal article" date="2019" name="Int. J. Syst. Evol. Microbiol.">
        <title>The Global Catalogue of Microorganisms (GCM) 10K type strain sequencing project: providing services to taxonomists for standard genome sequencing and annotation.</title>
        <authorList>
            <consortium name="The Broad Institute Genomics Platform"/>
            <consortium name="The Broad Institute Genome Sequencing Center for Infectious Disease"/>
            <person name="Wu L."/>
            <person name="Ma J."/>
        </authorList>
    </citation>
    <scope>NUCLEOTIDE SEQUENCE [LARGE SCALE GENOMIC DNA]</scope>
    <source>
        <strain evidence="3">JCM 17986</strain>
    </source>
</reference>
<name>A0ABP9HPK1_9ACTN</name>
<accession>A0ABP9HPK1</accession>
<dbReference type="Proteomes" id="UP001500466">
    <property type="component" value="Unassembled WGS sequence"/>
</dbReference>
<proteinExistence type="predicted"/>
<dbReference type="EMBL" id="BAABHS010000016">
    <property type="protein sequence ID" value="GAA4974951.1"/>
    <property type="molecule type" value="Genomic_DNA"/>
</dbReference>
<sequence>MLRRRTAPQPGARGGAVDGESLDLEGRPRQRGAVSDVRPFALQWSDVDPGRHPFTLDWNAAVELAKLVAPLLPAAEVAAESRGRSLDAVTRLLVERCGRWACGWNWSVGEGDLDGGVVEAWCCASDSVTTADATAPRVVEALQEWRRWLEELAERFATLGPPADMPESAVDPWCWERACTRLVTVVADRTRAQSGWHRHCMQVLAWFLADHGMNEERAKRIVADAVGGLFDSGTAPDAVLVDEVSARFAAAADGSA</sequence>
<organism evidence="2 3">
    <name type="scientific">Yinghuangia aomiensis</name>
    <dbReference type="NCBI Taxonomy" id="676205"/>
    <lineage>
        <taxon>Bacteria</taxon>
        <taxon>Bacillati</taxon>
        <taxon>Actinomycetota</taxon>
        <taxon>Actinomycetes</taxon>
        <taxon>Kitasatosporales</taxon>
        <taxon>Streptomycetaceae</taxon>
        <taxon>Yinghuangia</taxon>
    </lineage>
</organism>
<keyword evidence="3" id="KW-1185">Reference proteome</keyword>
<gene>
    <name evidence="2" type="ORF">GCM10023205_47200</name>
</gene>
<evidence type="ECO:0000313" key="2">
    <source>
        <dbReference type="EMBL" id="GAA4974951.1"/>
    </source>
</evidence>
<feature type="region of interest" description="Disordered" evidence="1">
    <location>
        <begin position="1"/>
        <end position="31"/>
    </location>
</feature>
<comment type="caution">
    <text evidence="2">The sequence shown here is derived from an EMBL/GenBank/DDBJ whole genome shotgun (WGS) entry which is preliminary data.</text>
</comment>
<protein>
    <submittedName>
        <fullName evidence="2">Uncharacterized protein</fullName>
    </submittedName>
</protein>